<name>A0ABT6JDU2_9GAMM</name>
<comment type="caution">
    <text evidence="3">The sequence shown here is derived from an EMBL/GenBank/DDBJ whole genome shotgun (WGS) entry which is preliminary data.</text>
</comment>
<dbReference type="Proteomes" id="UP001156940">
    <property type="component" value="Unassembled WGS sequence"/>
</dbReference>
<evidence type="ECO:0000256" key="2">
    <source>
        <dbReference type="ARBA" id="ARBA00022801"/>
    </source>
</evidence>
<proteinExistence type="inferred from homology"/>
<gene>
    <name evidence="3" type="ORF">QFW77_15500</name>
</gene>
<dbReference type="PIRSF" id="PIRSF005902">
    <property type="entry name" value="DNase_TatD"/>
    <property type="match status" value="1"/>
</dbReference>
<dbReference type="EMBL" id="JARXRM010000044">
    <property type="protein sequence ID" value="MDH5824378.1"/>
    <property type="molecule type" value="Genomic_DNA"/>
</dbReference>
<dbReference type="GO" id="GO:0016787">
    <property type="term" value="F:hydrolase activity"/>
    <property type="evidence" value="ECO:0007669"/>
    <property type="project" value="UniProtKB-KW"/>
</dbReference>
<sequence>MTPALVDTHCHLDAGEFDGDRAAVVARAVQAGVTRQVVPATHAAAWPRLREVCNSAPGLSPAYGLHPTFLEHHRPEHLDELRDWLGRERPVAVGECGLDHYIEGLDRAAQQRYFEGQLELAREFDLPLIVHARRAVEAVIMAIRRVGGLRGVVHSFAGSEEQARQLWRLDFLIGLGGPLTYHRAKRLHRIVAGMPLERLLLETDAPDQPDASIRGQRNEPARLRRVLETVAELRGEDPDRIATVTSANAAGLFGLADAPQP</sequence>
<dbReference type="PROSITE" id="PS01090">
    <property type="entry name" value="TATD_2"/>
    <property type="match status" value="1"/>
</dbReference>
<organism evidence="3 4">
    <name type="scientific">Luteimonas endophytica</name>
    <dbReference type="NCBI Taxonomy" id="3042023"/>
    <lineage>
        <taxon>Bacteria</taxon>
        <taxon>Pseudomonadati</taxon>
        <taxon>Pseudomonadota</taxon>
        <taxon>Gammaproteobacteria</taxon>
        <taxon>Lysobacterales</taxon>
        <taxon>Lysobacteraceae</taxon>
        <taxon>Luteimonas</taxon>
    </lineage>
</organism>
<comment type="similarity">
    <text evidence="1">Belongs to the metallo-dependent hydrolases superfamily. TatD-type hydrolase family.</text>
</comment>
<dbReference type="RefSeq" id="WP_280575687.1">
    <property type="nucleotide sequence ID" value="NZ_JARXRM010000044.1"/>
</dbReference>
<reference evidence="3 4" key="1">
    <citation type="submission" date="2023-04" db="EMBL/GenBank/DDBJ databases">
        <title>Luteimonas endophyticus RD2P54.</title>
        <authorList>
            <person name="Sun J.-Q."/>
        </authorList>
    </citation>
    <scope>NUCLEOTIDE SEQUENCE [LARGE SCALE GENOMIC DNA]</scope>
    <source>
        <strain evidence="3 4">RD2P54</strain>
    </source>
</reference>
<dbReference type="PROSITE" id="PS01137">
    <property type="entry name" value="TATD_1"/>
    <property type="match status" value="1"/>
</dbReference>
<dbReference type="CDD" id="cd01310">
    <property type="entry name" value="TatD_DNAse"/>
    <property type="match status" value="1"/>
</dbReference>
<evidence type="ECO:0000313" key="3">
    <source>
        <dbReference type="EMBL" id="MDH5824378.1"/>
    </source>
</evidence>
<dbReference type="PANTHER" id="PTHR46124">
    <property type="entry name" value="D-AMINOACYL-TRNA DEACYLASE"/>
    <property type="match status" value="1"/>
</dbReference>
<dbReference type="InterPro" id="IPR032466">
    <property type="entry name" value="Metal_Hydrolase"/>
</dbReference>
<dbReference type="SUPFAM" id="SSF51556">
    <property type="entry name" value="Metallo-dependent hydrolases"/>
    <property type="match status" value="1"/>
</dbReference>
<dbReference type="InterPro" id="IPR001130">
    <property type="entry name" value="TatD-like"/>
</dbReference>
<dbReference type="PANTHER" id="PTHR46124:SF3">
    <property type="entry name" value="HYDROLASE"/>
    <property type="match status" value="1"/>
</dbReference>
<dbReference type="Pfam" id="PF01026">
    <property type="entry name" value="TatD_DNase"/>
    <property type="match status" value="1"/>
</dbReference>
<evidence type="ECO:0000313" key="4">
    <source>
        <dbReference type="Proteomes" id="UP001156940"/>
    </source>
</evidence>
<accession>A0ABT6JDU2</accession>
<dbReference type="InterPro" id="IPR018228">
    <property type="entry name" value="DNase_TatD-rel_CS"/>
</dbReference>
<keyword evidence="2 3" id="KW-0378">Hydrolase</keyword>
<evidence type="ECO:0000256" key="1">
    <source>
        <dbReference type="ARBA" id="ARBA00009275"/>
    </source>
</evidence>
<dbReference type="Gene3D" id="3.20.20.140">
    <property type="entry name" value="Metal-dependent hydrolases"/>
    <property type="match status" value="1"/>
</dbReference>
<keyword evidence="4" id="KW-1185">Reference proteome</keyword>
<protein>
    <submittedName>
        <fullName evidence="3">TatD family hydrolase</fullName>
    </submittedName>
</protein>